<sequence>MQVLSFDSEEFGKVRLIQEDGRVLFCAVDVCKALGYSNARDAVRRHVDEGDVVKRDTPTTSGVQEVSFLDEGGVYALIFGSKLPAARAFKQWVTGEVLPSLRKSGQYQVAIHSPVNVDAVQVELLFAETAARMLNVSNAGKLGMLQNIQRQHGLPNLLPSYAIDAPSDATDGSSRPTFSATEGLRLHRVAMGVRCFNSLLESNGLLAKMSRPSSKAPDKQKEFWAITPKGLLFGKNIVDPRCQRETQPHWFQSRFADLLAKVGLGQVAA</sequence>
<proteinExistence type="predicted"/>
<dbReference type="SMART" id="SM01040">
    <property type="entry name" value="Bro-N"/>
    <property type="match status" value="1"/>
</dbReference>
<evidence type="ECO:0000313" key="2">
    <source>
        <dbReference type="EMBL" id="PKQ82993.1"/>
    </source>
</evidence>
<dbReference type="PANTHER" id="PTHR36180">
    <property type="entry name" value="DNA-BINDING PROTEIN-RELATED-RELATED"/>
    <property type="match status" value="1"/>
</dbReference>
<protein>
    <recommendedName>
        <fullName evidence="1">Bro-N domain-containing protein</fullName>
    </recommendedName>
</protein>
<accession>A0A2N3J8U3</accession>
<reference evidence="2 3" key="1">
    <citation type="journal article" date="2017" name="Front. Microbiol.">
        <title>Strong Genomic and Phenotypic Heterogeneity in the Aeromonas sobria Species Complex.</title>
        <authorList>
            <person name="Gauthier J."/>
            <person name="Vincent A.T."/>
            <person name="Charette S.J."/>
            <person name="Derome N."/>
        </authorList>
    </citation>
    <scope>NUCLEOTIDE SEQUENCE [LARGE SCALE GENOMIC DNA]</scope>
    <source>
        <strain evidence="2 3">JF2635</strain>
    </source>
</reference>
<evidence type="ECO:0000313" key="3">
    <source>
        <dbReference type="Proteomes" id="UP000233526"/>
    </source>
</evidence>
<organism evidence="2 3">
    <name type="scientific">Aeromonas sobria</name>
    <dbReference type="NCBI Taxonomy" id="646"/>
    <lineage>
        <taxon>Bacteria</taxon>
        <taxon>Pseudomonadati</taxon>
        <taxon>Pseudomonadota</taxon>
        <taxon>Gammaproteobacteria</taxon>
        <taxon>Aeromonadales</taxon>
        <taxon>Aeromonadaceae</taxon>
        <taxon>Aeromonas</taxon>
    </lineage>
</organism>
<dbReference type="PANTHER" id="PTHR36180:SF2">
    <property type="entry name" value="BRO FAMILY PROTEIN"/>
    <property type="match status" value="1"/>
</dbReference>
<dbReference type="Pfam" id="PF02498">
    <property type="entry name" value="Bro-N"/>
    <property type="match status" value="1"/>
</dbReference>
<comment type="caution">
    <text evidence="2">The sequence shown here is derived from an EMBL/GenBank/DDBJ whole genome shotgun (WGS) entry which is preliminary data.</text>
</comment>
<gene>
    <name evidence="2" type="ORF">AOX56_00270</name>
</gene>
<dbReference type="EMBL" id="LJZX01000001">
    <property type="protein sequence ID" value="PKQ82993.1"/>
    <property type="molecule type" value="Genomic_DNA"/>
</dbReference>
<dbReference type="Proteomes" id="UP000233526">
    <property type="component" value="Unassembled WGS sequence"/>
</dbReference>
<feature type="domain" description="Bro-N" evidence="1">
    <location>
        <begin position="3"/>
        <end position="105"/>
    </location>
</feature>
<dbReference type="AlphaFoldDB" id="A0A2N3J8U3"/>
<dbReference type="InterPro" id="IPR003497">
    <property type="entry name" value="BRO_N_domain"/>
</dbReference>
<dbReference type="RefSeq" id="WP_101315186.1">
    <property type="nucleotide sequence ID" value="NZ_CAWNSS010000001.1"/>
</dbReference>
<name>A0A2N3J8U3_AERSO</name>
<dbReference type="PROSITE" id="PS51750">
    <property type="entry name" value="BRO_N"/>
    <property type="match status" value="1"/>
</dbReference>
<evidence type="ECO:0000259" key="1">
    <source>
        <dbReference type="PROSITE" id="PS51750"/>
    </source>
</evidence>